<feature type="non-terminal residue" evidence="1">
    <location>
        <position position="138"/>
    </location>
</feature>
<dbReference type="EMBL" id="BARS01008108">
    <property type="protein sequence ID" value="GAF74092.1"/>
    <property type="molecule type" value="Genomic_DNA"/>
</dbReference>
<accession>X0SDX7</accession>
<gene>
    <name evidence="1" type="ORF">S01H1_15535</name>
</gene>
<evidence type="ECO:0000313" key="1">
    <source>
        <dbReference type="EMBL" id="GAF74092.1"/>
    </source>
</evidence>
<comment type="caution">
    <text evidence="1">The sequence shown here is derived from an EMBL/GenBank/DDBJ whole genome shotgun (WGS) entry which is preliminary data.</text>
</comment>
<organism evidence="1">
    <name type="scientific">marine sediment metagenome</name>
    <dbReference type="NCBI Taxonomy" id="412755"/>
    <lineage>
        <taxon>unclassified sequences</taxon>
        <taxon>metagenomes</taxon>
        <taxon>ecological metagenomes</taxon>
    </lineage>
</organism>
<proteinExistence type="predicted"/>
<sequence length="138" mass="15864">MKKLILILIILMAFIIPAESQCSFLDFEGEALSNLSYQYWYDEEECIMKVEFVTHIRNECDQILCAEVVDAEIGDTFIGVSRTYVLQKQTILSPIQIEYLANQGILIVGEWVPVVDEVDGDKADISLQDIFNQFQEQY</sequence>
<protein>
    <submittedName>
        <fullName evidence="1">Uncharacterized protein</fullName>
    </submittedName>
</protein>
<dbReference type="AlphaFoldDB" id="X0SDX7"/>
<name>X0SDX7_9ZZZZ</name>
<reference evidence="1" key="1">
    <citation type="journal article" date="2014" name="Front. Microbiol.">
        <title>High frequency of phylogenetically diverse reductive dehalogenase-homologous genes in deep subseafloor sedimentary metagenomes.</title>
        <authorList>
            <person name="Kawai M."/>
            <person name="Futagami T."/>
            <person name="Toyoda A."/>
            <person name="Takaki Y."/>
            <person name="Nishi S."/>
            <person name="Hori S."/>
            <person name="Arai W."/>
            <person name="Tsubouchi T."/>
            <person name="Morono Y."/>
            <person name="Uchiyama I."/>
            <person name="Ito T."/>
            <person name="Fujiyama A."/>
            <person name="Inagaki F."/>
            <person name="Takami H."/>
        </authorList>
    </citation>
    <scope>NUCLEOTIDE SEQUENCE</scope>
    <source>
        <strain evidence="1">Expedition CK06-06</strain>
    </source>
</reference>